<sequence length="133" mass="14458">MSTIRLPPTSTLGDILSDEEEIAIWQDVSYERSGHLESSNYPMAFDSKDTADGIGIHIDYGANSEHRTSIGDGVLRLVRDACNHAVGVDLLVMIAYLGIQGLHGGGTGRMLTRNEASTEVVPPPENNLRPQQR</sequence>
<dbReference type="AlphaFoldDB" id="A0A3P7J2B4"/>
<organism evidence="1 2">
    <name type="scientific">Strongylus vulgaris</name>
    <name type="common">Blood worm</name>
    <dbReference type="NCBI Taxonomy" id="40348"/>
    <lineage>
        <taxon>Eukaryota</taxon>
        <taxon>Metazoa</taxon>
        <taxon>Ecdysozoa</taxon>
        <taxon>Nematoda</taxon>
        <taxon>Chromadorea</taxon>
        <taxon>Rhabditida</taxon>
        <taxon>Rhabditina</taxon>
        <taxon>Rhabditomorpha</taxon>
        <taxon>Strongyloidea</taxon>
        <taxon>Strongylidae</taxon>
        <taxon>Strongylus</taxon>
    </lineage>
</organism>
<proteinExistence type="predicted"/>
<dbReference type="Proteomes" id="UP000270094">
    <property type="component" value="Unassembled WGS sequence"/>
</dbReference>
<dbReference type="EMBL" id="UYYB01016934">
    <property type="protein sequence ID" value="VDM70627.1"/>
    <property type="molecule type" value="Genomic_DNA"/>
</dbReference>
<reference evidence="1 2" key="1">
    <citation type="submission" date="2018-11" db="EMBL/GenBank/DDBJ databases">
        <authorList>
            <consortium name="Pathogen Informatics"/>
        </authorList>
    </citation>
    <scope>NUCLEOTIDE SEQUENCE [LARGE SCALE GENOMIC DNA]</scope>
</reference>
<name>A0A3P7J2B4_STRVU</name>
<gene>
    <name evidence="1" type="ORF">SVUK_LOCUS5625</name>
</gene>
<accession>A0A3P7J2B4</accession>
<protein>
    <submittedName>
        <fullName evidence="1">Uncharacterized protein</fullName>
    </submittedName>
</protein>
<evidence type="ECO:0000313" key="1">
    <source>
        <dbReference type="EMBL" id="VDM70627.1"/>
    </source>
</evidence>
<keyword evidence="2" id="KW-1185">Reference proteome</keyword>
<evidence type="ECO:0000313" key="2">
    <source>
        <dbReference type="Proteomes" id="UP000270094"/>
    </source>
</evidence>